<dbReference type="GO" id="GO:0140042">
    <property type="term" value="P:lipid droplet formation"/>
    <property type="evidence" value="ECO:0007669"/>
    <property type="project" value="UniProtKB-ARBA"/>
</dbReference>
<dbReference type="PANTHER" id="PTHR21212:SF6">
    <property type="entry name" value="SEIPIN-2-LIKE"/>
    <property type="match status" value="1"/>
</dbReference>
<dbReference type="CDD" id="cd23995">
    <property type="entry name" value="Seipin_BSCL2_like"/>
    <property type="match status" value="1"/>
</dbReference>
<evidence type="ECO:0000256" key="3">
    <source>
        <dbReference type="ARBA" id="ARBA00022824"/>
    </source>
</evidence>
<comment type="subcellular location">
    <subcellularLocation>
        <location evidence="1">Endoplasmic reticulum membrane</location>
        <topology evidence="1">Multi-pass membrane protein</topology>
    </subcellularLocation>
</comment>
<comment type="caution">
    <text evidence="8">The sequence shown here is derived from an EMBL/GenBank/DDBJ whole genome shotgun (WGS) entry which is preliminary data.</text>
</comment>
<keyword evidence="2 7" id="KW-0812">Transmembrane</keyword>
<feature type="transmembrane region" description="Helical" evidence="7">
    <location>
        <begin position="261"/>
        <end position="285"/>
    </location>
</feature>
<gene>
    <name evidence="8" type="ORF">DCAF_LOCUS24036</name>
</gene>
<dbReference type="Pfam" id="PF06775">
    <property type="entry name" value="Seipin"/>
    <property type="match status" value="1"/>
</dbReference>
<keyword evidence="4 7" id="KW-1133">Transmembrane helix</keyword>
<dbReference type="InterPro" id="IPR009617">
    <property type="entry name" value="Seipin"/>
</dbReference>
<evidence type="ECO:0000256" key="1">
    <source>
        <dbReference type="ARBA" id="ARBA00004477"/>
    </source>
</evidence>
<evidence type="ECO:0000256" key="4">
    <source>
        <dbReference type="ARBA" id="ARBA00022989"/>
    </source>
</evidence>
<feature type="transmembrane region" description="Helical" evidence="7">
    <location>
        <begin position="169"/>
        <end position="190"/>
    </location>
</feature>
<dbReference type="AlphaFoldDB" id="A0AAV1SIU6"/>
<keyword evidence="3" id="KW-0256">Endoplasmic reticulum</keyword>
<evidence type="ECO:0000256" key="2">
    <source>
        <dbReference type="ARBA" id="ARBA00022692"/>
    </source>
</evidence>
<accession>A0AAV1SIU6</accession>
<dbReference type="GO" id="GO:0005789">
    <property type="term" value="C:endoplasmic reticulum membrane"/>
    <property type="evidence" value="ECO:0007669"/>
    <property type="project" value="UniProtKB-SubCell"/>
</dbReference>
<feature type="transmembrane region" description="Helical" evidence="7">
    <location>
        <begin position="196"/>
        <end position="215"/>
    </location>
</feature>
<dbReference type="Proteomes" id="UP001314170">
    <property type="component" value="Unassembled WGS sequence"/>
</dbReference>
<evidence type="ECO:0000256" key="7">
    <source>
        <dbReference type="SAM" id="Phobius"/>
    </source>
</evidence>
<organism evidence="8 9">
    <name type="scientific">Dovyalis caffra</name>
    <dbReference type="NCBI Taxonomy" id="77055"/>
    <lineage>
        <taxon>Eukaryota</taxon>
        <taxon>Viridiplantae</taxon>
        <taxon>Streptophyta</taxon>
        <taxon>Embryophyta</taxon>
        <taxon>Tracheophyta</taxon>
        <taxon>Spermatophyta</taxon>
        <taxon>Magnoliopsida</taxon>
        <taxon>eudicotyledons</taxon>
        <taxon>Gunneridae</taxon>
        <taxon>Pentapetalae</taxon>
        <taxon>rosids</taxon>
        <taxon>fabids</taxon>
        <taxon>Malpighiales</taxon>
        <taxon>Salicaceae</taxon>
        <taxon>Flacourtieae</taxon>
        <taxon>Dovyalis</taxon>
    </lineage>
</organism>
<evidence type="ECO:0000313" key="9">
    <source>
        <dbReference type="Proteomes" id="UP001314170"/>
    </source>
</evidence>
<keyword evidence="6 7" id="KW-0472">Membrane</keyword>
<dbReference type="GO" id="GO:0006629">
    <property type="term" value="P:lipid metabolic process"/>
    <property type="evidence" value="ECO:0007669"/>
    <property type="project" value="UniProtKB-KW"/>
</dbReference>
<evidence type="ECO:0000256" key="5">
    <source>
        <dbReference type="ARBA" id="ARBA00023098"/>
    </source>
</evidence>
<keyword evidence="9" id="KW-1185">Reference proteome</keyword>
<sequence>MDESKLQENDHDDVPIHDRNEFFEFDGKTYVDSLSLCDALKCCLLKFAINGADKVFLDRKFSKRNLFGIGFGQRVSSRALQRSFSGERGKDWGSGSKGCYVYGECAFEQKRGKTSGALQQKEMVGAKMGSDVLEPIKDGFGVTNEWNKEYVDVSEVVNSPSGNYSEFPFNFLAFFAVVLMKFMGFQFNLLVSFFTFPIWLSYFSFLVVMFPFQTLRHARGYFMKKLFRWWGISSRNVSQKAQQSIGNIAMRFGCGFFWSTYVFLMLLGLLASGFVFGGIVMMNLVEKPVQTTETLNFDYTKTNPVAFVPIMRLSGVGDISSLVAKDNVEAGKLIGARFVPHNHKLQLTLAFVMPESEYNRKLGVFQVRVEFLSARGEVTASLRQPCIMRFKSQPIRVVETIIKSAPIIAGFVSEAQILNIKMDEFTEGLEPTAYLKVMLEQRAEYKAGAGIPEVYAASLSLESELPQLRRLIWLWKRTIFME</sequence>
<keyword evidence="5" id="KW-0443">Lipid metabolism</keyword>
<evidence type="ECO:0000256" key="6">
    <source>
        <dbReference type="ARBA" id="ARBA00023136"/>
    </source>
</evidence>
<dbReference type="PANTHER" id="PTHR21212">
    <property type="entry name" value="BERNARDINELLI-SEIP CONGENITAL LIPODYSTROPHY 2 HOMOLOG BSCL2 PROTEIN"/>
    <property type="match status" value="1"/>
</dbReference>
<dbReference type="EMBL" id="CAWUPB010001189">
    <property type="protein sequence ID" value="CAK7351865.1"/>
    <property type="molecule type" value="Genomic_DNA"/>
</dbReference>
<reference evidence="8 9" key="1">
    <citation type="submission" date="2024-01" db="EMBL/GenBank/DDBJ databases">
        <authorList>
            <person name="Waweru B."/>
        </authorList>
    </citation>
    <scope>NUCLEOTIDE SEQUENCE [LARGE SCALE GENOMIC DNA]</scope>
</reference>
<proteinExistence type="predicted"/>
<evidence type="ECO:0000313" key="8">
    <source>
        <dbReference type="EMBL" id="CAK7351865.1"/>
    </source>
</evidence>
<name>A0AAV1SIU6_9ROSI</name>
<protein>
    <submittedName>
        <fullName evidence="8">Uncharacterized protein</fullName>
    </submittedName>
</protein>